<protein>
    <submittedName>
        <fullName evidence="2">Polysaccharide deacetylase</fullName>
    </submittedName>
</protein>
<feature type="signal peptide" evidence="1">
    <location>
        <begin position="1"/>
        <end position="20"/>
    </location>
</feature>
<accession>A0A6B8M2B1</accession>
<sequence length="322" mass="34458">MKQALSLILFCASLAAPAMAGAQEDCGPATLAPQAGSTGARVHDYAAVFEACAKDGDTRLATRRMSVDGEKLLLTVDPQTLKTSLERVACWRCAPTTAEEQAETRFMQAVRPPADPDRPPALVNAGLIHGKGAGAFITGDLCPSHKPLDRAFIEEVAAQGPGTPLTLAVSGAWIAHHKEDFAWLQEKARSGALDITWADHSYSHPYVVGLKDAQNYLLRPGVDLDREIFETEKILIAHGETPSVFFRFPGLVADAALLEKLKERHLVALGADSWLALGPPPKAGSIVLVHPNGNEPGGLAIFSRLLKSGRMPKPFRGIEEAP</sequence>
<dbReference type="KEGG" id="mpar:F7D14_02660"/>
<dbReference type="CDD" id="cd10963">
    <property type="entry name" value="CE4_RC0012_like"/>
    <property type="match status" value="1"/>
</dbReference>
<dbReference type="AlphaFoldDB" id="A0A6B8M2B1"/>
<dbReference type="InterPro" id="IPR011330">
    <property type="entry name" value="Glyco_hydro/deAcase_b/a-brl"/>
</dbReference>
<organism evidence="2 3">
    <name type="scientific">Methylocystis parvus</name>
    <dbReference type="NCBI Taxonomy" id="134"/>
    <lineage>
        <taxon>Bacteria</taxon>
        <taxon>Pseudomonadati</taxon>
        <taxon>Pseudomonadota</taxon>
        <taxon>Alphaproteobacteria</taxon>
        <taxon>Hyphomicrobiales</taxon>
        <taxon>Methylocystaceae</taxon>
        <taxon>Methylocystis</taxon>
    </lineage>
</organism>
<reference evidence="2 3" key="1">
    <citation type="submission" date="2019-09" db="EMBL/GenBank/DDBJ databases">
        <title>Isolation and complete genome sequencing of Methylocystis species.</title>
        <authorList>
            <person name="Rumah B.L."/>
            <person name="Stead C.E."/>
            <person name="Stevens B.C."/>
            <person name="Minton N.P."/>
            <person name="Grosse-Honebrink A."/>
            <person name="Zhang Y."/>
        </authorList>
    </citation>
    <scope>NUCLEOTIDE SEQUENCE [LARGE SCALE GENOMIC DNA]</scope>
    <source>
        <strain evidence="2 3">BRCS2</strain>
    </source>
</reference>
<dbReference type="Gene3D" id="3.20.20.370">
    <property type="entry name" value="Glycoside hydrolase/deacetylase"/>
    <property type="match status" value="1"/>
</dbReference>
<evidence type="ECO:0000313" key="3">
    <source>
        <dbReference type="Proteomes" id="UP000422569"/>
    </source>
</evidence>
<keyword evidence="3" id="KW-1185">Reference proteome</keyword>
<proteinExistence type="predicted"/>
<dbReference type="Proteomes" id="UP000422569">
    <property type="component" value="Chromosome"/>
</dbReference>
<dbReference type="EMBL" id="CP044331">
    <property type="protein sequence ID" value="QGM96488.1"/>
    <property type="molecule type" value="Genomic_DNA"/>
</dbReference>
<name>A0A6B8M2B1_9HYPH</name>
<evidence type="ECO:0000256" key="1">
    <source>
        <dbReference type="SAM" id="SignalP"/>
    </source>
</evidence>
<dbReference type="SUPFAM" id="SSF88713">
    <property type="entry name" value="Glycoside hydrolase/deacetylase"/>
    <property type="match status" value="1"/>
</dbReference>
<dbReference type="GO" id="GO:0005975">
    <property type="term" value="P:carbohydrate metabolic process"/>
    <property type="evidence" value="ECO:0007669"/>
    <property type="project" value="InterPro"/>
</dbReference>
<keyword evidence="1" id="KW-0732">Signal</keyword>
<evidence type="ECO:0000313" key="2">
    <source>
        <dbReference type="EMBL" id="QGM96488.1"/>
    </source>
</evidence>
<gene>
    <name evidence="2" type="ORF">F7D14_02660</name>
</gene>
<feature type="chain" id="PRO_5025495231" evidence="1">
    <location>
        <begin position="21"/>
        <end position="322"/>
    </location>
</feature>